<evidence type="ECO:0000256" key="1">
    <source>
        <dbReference type="ARBA" id="ARBA00004651"/>
    </source>
</evidence>
<dbReference type="InterPro" id="IPR036259">
    <property type="entry name" value="MFS_trans_sf"/>
</dbReference>
<accession>A0A917RP42</accession>
<comment type="subcellular location">
    <subcellularLocation>
        <location evidence="1">Cell membrane</location>
        <topology evidence="1">Multi-pass membrane protein</topology>
    </subcellularLocation>
</comment>
<dbReference type="PANTHER" id="PTHR23513:SF11">
    <property type="entry name" value="STAPHYLOFERRIN A TRANSPORTER"/>
    <property type="match status" value="1"/>
</dbReference>
<feature type="transmembrane region" description="Helical" evidence="6">
    <location>
        <begin position="166"/>
        <end position="193"/>
    </location>
</feature>
<proteinExistence type="predicted"/>
<evidence type="ECO:0000256" key="4">
    <source>
        <dbReference type="ARBA" id="ARBA00022989"/>
    </source>
</evidence>
<keyword evidence="4 6" id="KW-1133">Transmembrane helix</keyword>
<evidence type="ECO:0000313" key="8">
    <source>
        <dbReference type="Proteomes" id="UP000638263"/>
    </source>
</evidence>
<evidence type="ECO:0000256" key="3">
    <source>
        <dbReference type="ARBA" id="ARBA00022692"/>
    </source>
</evidence>
<reference evidence="7" key="1">
    <citation type="journal article" date="2014" name="Int. J. Syst. Evol. Microbiol.">
        <title>Complete genome sequence of Corynebacterium casei LMG S-19264T (=DSM 44701T), isolated from a smear-ripened cheese.</title>
        <authorList>
            <consortium name="US DOE Joint Genome Institute (JGI-PGF)"/>
            <person name="Walter F."/>
            <person name="Albersmeier A."/>
            <person name="Kalinowski J."/>
            <person name="Ruckert C."/>
        </authorList>
    </citation>
    <scope>NUCLEOTIDE SEQUENCE</scope>
    <source>
        <strain evidence="7">CGMCC 4.3508</strain>
    </source>
</reference>
<feature type="transmembrane region" description="Helical" evidence="6">
    <location>
        <begin position="318"/>
        <end position="337"/>
    </location>
</feature>
<dbReference type="GO" id="GO:0005886">
    <property type="term" value="C:plasma membrane"/>
    <property type="evidence" value="ECO:0007669"/>
    <property type="project" value="UniProtKB-SubCell"/>
</dbReference>
<keyword evidence="3 6" id="KW-0812">Transmembrane</keyword>
<evidence type="ECO:0000256" key="5">
    <source>
        <dbReference type="ARBA" id="ARBA00023136"/>
    </source>
</evidence>
<keyword evidence="2" id="KW-1003">Cell membrane</keyword>
<dbReference type="EMBL" id="BMMH01000006">
    <property type="protein sequence ID" value="GGL17702.1"/>
    <property type="molecule type" value="Genomic_DNA"/>
</dbReference>
<dbReference type="SUPFAM" id="SSF103473">
    <property type="entry name" value="MFS general substrate transporter"/>
    <property type="match status" value="1"/>
</dbReference>
<feature type="transmembrane region" description="Helical" evidence="6">
    <location>
        <begin position="78"/>
        <end position="99"/>
    </location>
</feature>
<keyword evidence="5 6" id="KW-0472">Membrane</keyword>
<feature type="transmembrane region" description="Helical" evidence="6">
    <location>
        <begin position="293"/>
        <end position="312"/>
    </location>
</feature>
<dbReference type="PANTHER" id="PTHR23513">
    <property type="entry name" value="INTEGRAL MEMBRANE EFFLUX PROTEIN-RELATED"/>
    <property type="match status" value="1"/>
</dbReference>
<dbReference type="Proteomes" id="UP000638263">
    <property type="component" value="Unassembled WGS sequence"/>
</dbReference>
<feature type="transmembrane region" description="Helical" evidence="6">
    <location>
        <begin position="50"/>
        <end position="72"/>
    </location>
</feature>
<evidence type="ECO:0000256" key="2">
    <source>
        <dbReference type="ARBA" id="ARBA00022475"/>
    </source>
</evidence>
<feature type="transmembrane region" description="Helical" evidence="6">
    <location>
        <begin position="266"/>
        <end position="284"/>
    </location>
</feature>
<feature type="transmembrane region" description="Helical" evidence="6">
    <location>
        <begin position="106"/>
        <end position="128"/>
    </location>
</feature>
<dbReference type="AlphaFoldDB" id="A0A917RP42"/>
<gene>
    <name evidence="7" type="ORF">GCM10011588_35540</name>
</gene>
<comment type="caution">
    <text evidence="7">The sequence shown here is derived from an EMBL/GenBank/DDBJ whole genome shotgun (WGS) entry which is preliminary data.</text>
</comment>
<feature type="transmembrane region" description="Helical" evidence="6">
    <location>
        <begin position="383"/>
        <end position="402"/>
    </location>
</feature>
<dbReference type="Pfam" id="PF07690">
    <property type="entry name" value="MFS_1"/>
    <property type="match status" value="1"/>
</dbReference>
<evidence type="ECO:0000256" key="6">
    <source>
        <dbReference type="SAM" id="Phobius"/>
    </source>
</evidence>
<dbReference type="RefSeq" id="WP_062999823.1">
    <property type="nucleotide sequence ID" value="NZ_BMMH01000006.1"/>
</dbReference>
<dbReference type="Gene3D" id="1.20.1250.20">
    <property type="entry name" value="MFS general substrate transporter like domains"/>
    <property type="match status" value="1"/>
</dbReference>
<keyword evidence="8" id="KW-1185">Reference proteome</keyword>
<evidence type="ECO:0000313" key="7">
    <source>
        <dbReference type="EMBL" id="GGL17702.1"/>
    </source>
</evidence>
<dbReference type="InterPro" id="IPR011701">
    <property type="entry name" value="MFS"/>
</dbReference>
<feature type="transmembrane region" description="Helical" evidence="6">
    <location>
        <begin position="17"/>
        <end position="38"/>
    </location>
</feature>
<protein>
    <recommendedName>
        <fullName evidence="9">MFS transporter</fullName>
    </recommendedName>
</protein>
<feature type="transmembrane region" description="Helical" evidence="6">
    <location>
        <begin position="358"/>
        <end position="377"/>
    </location>
</feature>
<name>A0A917RP42_9NOCA</name>
<sequence length="419" mass="44852">MTVRTAGDEQAPAALRFFLFATLVSGFGTALMPSIIAYTTLDSSDNSQRWFAVVFLVGQVVPFFVTLMLAGYLDRAELYSTSLAVQCALAAACFGYAAVSDFYRSTIALAIGLQVILTGLGAVAGPALTRSLAVISPGERWLNEAARKTTLYRSISQLLGQGISGLLLAGLGAGLVVTINGVTFLVMSMAIIWNRNRYREHRDQIDEGADASPRGGIFRPLRSRRSYQLVLSYQLITNILVVHPYLILTPVALGHHLGVSAAVTRWGALGAAFGLGAIAGAMIVEKLEIENRLSVSVASGILEIPILIVLAWNPTSLLLVPMAVISGFQSTFARVLFSQQMFTDFRQDEIGRVSSLTGLTWIGSTAVVSALATVLGAGHSRTLFSVLTVSSVLATATFWYAVMRNERSEAIHDRSGDAL</sequence>
<feature type="transmembrane region" description="Helical" evidence="6">
    <location>
        <begin position="227"/>
        <end position="246"/>
    </location>
</feature>
<organism evidence="7 8">
    <name type="scientific">Nocardia jinanensis</name>
    <dbReference type="NCBI Taxonomy" id="382504"/>
    <lineage>
        <taxon>Bacteria</taxon>
        <taxon>Bacillati</taxon>
        <taxon>Actinomycetota</taxon>
        <taxon>Actinomycetes</taxon>
        <taxon>Mycobacteriales</taxon>
        <taxon>Nocardiaceae</taxon>
        <taxon>Nocardia</taxon>
    </lineage>
</organism>
<reference evidence="7" key="2">
    <citation type="submission" date="2020-09" db="EMBL/GenBank/DDBJ databases">
        <authorList>
            <person name="Sun Q."/>
            <person name="Zhou Y."/>
        </authorList>
    </citation>
    <scope>NUCLEOTIDE SEQUENCE</scope>
    <source>
        <strain evidence="7">CGMCC 4.3508</strain>
    </source>
</reference>
<evidence type="ECO:0008006" key="9">
    <source>
        <dbReference type="Google" id="ProtNLM"/>
    </source>
</evidence>
<dbReference type="GO" id="GO:0022857">
    <property type="term" value="F:transmembrane transporter activity"/>
    <property type="evidence" value="ECO:0007669"/>
    <property type="project" value="InterPro"/>
</dbReference>